<keyword evidence="4" id="KW-0067">ATP-binding</keyword>
<protein>
    <recommendedName>
        <fullName evidence="5">Clp ATPase C-terminal domain-containing protein</fullName>
    </recommendedName>
</protein>
<dbReference type="Gene3D" id="1.10.8.60">
    <property type="match status" value="1"/>
</dbReference>
<dbReference type="PANTHER" id="PTHR10291">
    <property type="entry name" value="DEHYDRODOLICHYL DIPHOSPHATE SYNTHASE FAMILY MEMBER"/>
    <property type="match status" value="1"/>
</dbReference>
<keyword evidence="7" id="KW-1185">Reference proteome</keyword>
<comment type="caution">
    <text evidence="6">The sequence shown here is derived from an EMBL/GenBank/DDBJ whole genome shotgun (WGS) entry which is preliminary data.</text>
</comment>
<name>A0A835HXJ1_9MAGN</name>
<dbReference type="CDD" id="cd00475">
    <property type="entry name" value="Cis_IPPS"/>
    <property type="match status" value="1"/>
</dbReference>
<evidence type="ECO:0000313" key="6">
    <source>
        <dbReference type="EMBL" id="KAF9608780.1"/>
    </source>
</evidence>
<dbReference type="SUPFAM" id="SSF52540">
    <property type="entry name" value="P-loop containing nucleoside triphosphate hydrolases"/>
    <property type="match status" value="1"/>
</dbReference>
<dbReference type="InterPro" id="IPR018520">
    <property type="entry name" value="UPP_synth-like_CS"/>
</dbReference>
<dbReference type="InterPro" id="IPR001441">
    <property type="entry name" value="UPP_synth-like"/>
</dbReference>
<dbReference type="Gene3D" id="3.40.1180.10">
    <property type="entry name" value="Decaprenyl diphosphate synthase-like"/>
    <property type="match status" value="1"/>
</dbReference>
<dbReference type="NCBIfam" id="TIGR00055">
    <property type="entry name" value="uppS"/>
    <property type="match status" value="1"/>
</dbReference>
<sequence>MVRDVVKLTKILCLHGGIQVDKVSSDESDKLLKMEDTLHRRIISRDEAVKAISRAICRARVGVKNPNRLSRSFIFSGPTVLESWSLKRWLPITLVLRGSHDPTFDMRTRLQPDKEHGYRGIEAKILETSSRTETELLMKDTARSYGVRPLRRAIMRLLEDNMAEKMLEISRRGFCYRGRRCRWKCYKGLTEVVGLWNRCPKASITAVHFQMEALCRSLQSCFDQKNMCIFLRKCIFRVLSVGPIPNHIAFIMDGNRRYARKGNVNEGTGHRVGFLALMSMLKYCYELGVKYVTVYAFSIDNFRRKPQEVESVMNLMQDKIEDLLKEESIVKSFGVRVHFVGNLQLLRESVRLAAEKAMAATAKNDKCVLFVCIAYSSTDEIVHAVQETYNERRSEIQGLKSKEVNKDASRAIRQMIDNECPIKLADIEKHFYMAMAPDPDILVRTSGEARLSNFLLWQTTCCYLYSPSALWPEISLRHLVWGILSYQRVQPYLEKKKKQL</sequence>
<organism evidence="6 7">
    <name type="scientific">Coptis chinensis</name>
    <dbReference type="NCBI Taxonomy" id="261450"/>
    <lineage>
        <taxon>Eukaryota</taxon>
        <taxon>Viridiplantae</taxon>
        <taxon>Streptophyta</taxon>
        <taxon>Embryophyta</taxon>
        <taxon>Tracheophyta</taxon>
        <taxon>Spermatophyta</taxon>
        <taxon>Magnoliopsida</taxon>
        <taxon>Ranunculales</taxon>
        <taxon>Ranunculaceae</taxon>
        <taxon>Coptidoideae</taxon>
        <taxon>Coptis</taxon>
    </lineage>
</organism>
<evidence type="ECO:0000256" key="3">
    <source>
        <dbReference type="ARBA" id="ARBA00022741"/>
    </source>
</evidence>
<evidence type="ECO:0000256" key="1">
    <source>
        <dbReference type="ARBA" id="ARBA00005432"/>
    </source>
</evidence>
<feature type="domain" description="Clp ATPase C-terminal" evidence="5">
    <location>
        <begin position="127"/>
        <end position="168"/>
    </location>
</feature>
<dbReference type="GO" id="GO:0016094">
    <property type="term" value="P:polyprenol biosynthetic process"/>
    <property type="evidence" value="ECO:0007669"/>
    <property type="project" value="TreeGrafter"/>
</dbReference>
<evidence type="ECO:0000256" key="4">
    <source>
        <dbReference type="ARBA" id="ARBA00022840"/>
    </source>
</evidence>
<keyword evidence="2" id="KW-0808">Transferase</keyword>
<dbReference type="HAMAP" id="MF_01139">
    <property type="entry name" value="ISPT"/>
    <property type="match status" value="1"/>
</dbReference>
<dbReference type="PANTHER" id="PTHR10291:SF43">
    <property type="entry name" value="DEHYDRODOLICHYL DIPHOSPHATE SYNTHASE COMPLEX SUBUNIT DHDDS"/>
    <property type="match status" value="1"/>
</dbReference>
<dbReference type="EMBL" id="JADFTS010000004">
    <property type="protein sequence ID" value="KAF9608780.1"/>
    <property type="molecule type" value="Genomic_DNA"/>
</dbReference>
<dbReference type="InterPro" id="IPR019489">
    <property type="entry name" value="Clp_ATPase_C"/>
</dbReference>
<dbReference type="Pfam" id="PF01255">
    <property type="entry name" value="Prenyltransf"/>
    <property type="match status" value="1"/>
</dbReference>
<gene>
    <name evidence="6" type="ORF">IFM89_011549</name>
</gene>
<dbReference type="GO" id="GO:0005524">
    <property type="term" value="F:ATP binding"/>
    <property type="evidence" value="ECO:0007669"/>
    <property type="project" value="UniProtKB-KW"/>
</dbReference>
<dbReference type="OrthoDB" id="4173905at2759"/>
<dbReference type="InterPro" id="IPR036424">
    <property type="entry name" value="UPP_synth-like_sf"/>
</dbReference>
<evidence type="ECO:0000256" key="2">
    <source>
        <dbReference type="ARBA" id="ARBA00022679"/>
    </source>
</evidence>
<comment type="similarity">
    <text evidence="1">Belongs to the UPP synthase family.</text>
</comment>
<dbReference type="GO" id="GO:0045547">
    <property type="term" value="F:ditrans,polycis-polyprenyl diphosphate synthase [(2E,6E)-farnesyl diphosphate specific] activity"/>
    <property type="evidence" value="ECO:0007669"/>
    <property type="project" value="TreeGrafter"/>
</dbReference>
<reference evidence="6 7" key="1">
    <citation type="submission" date="2020-10" db="EMBL/GenBank/DDBJ databases">
        <title>The Coptis chinensis genome and diversification of protoberbering-type alkaloids.</title>
        <authorList>
            <person name="Wang B."/>
            <person name="Shu S."/>
            <person name="Song C."/>
            <person name="Liu Y."/>
        </authorList>
    </citation>
    <scope>NUCLEOTIDE SEQUENCE [LARGE SCALE GENOMIC DNA]</scope>
    <source>
        <strain evidence="6">HL-2020</strain>
        <tissue evidence="6">Leaf</tissue>
    </source>
</reference>
<dbReference type="Proteomes" id="UP000631114">
    <property type="component" value="Unassembled WGS sequence"/>
</dbReference>
<dbReference type="Pfam" id="PF10431">
    <property type="entry name" value="ClpB_D2-small"/>
    <property type="match status" value="1"/>
</dbReference>
<evidence type="ECO:0000313" key="7">
    <source>
        <dbReference type="Proteomes" id="UP000631114"/>
    </source>
</evidence>
<proteinExistence type="inferred from homology"/>
<dbReference type="AlphaFoldDB" id="A0A835HXJ1"/>
<dbReference type="Gene3D" id="3.40.50.300">
    <property type="entry name" value="P-loop containing nucleotide triphosphate hydrolases"/>
    <property type="match status" value="1"/>
</dbReference>
<dbReference type="PROSITE" id="PS01066">
    <property type="entry name" value="UPP_SYNTHASE"/>
    <property type="match status" value="1"/>
</dbReference>
<evidence type="ECO:0000259" key="5">
    <source>
        <dbReference type="Pfam" id="PF10431"/>
    </source>
</evidence>
<dbReference type="GO" id="GO:0005783">
    <property type="term" value="C:endoplasmic reticulum"/>
    <property type="evidence" value="ECO:0007669"/>
    <property type="project" value="TreeGrafter"/>
</dbReference>
<dbReference type="InterPro" id="IPR027417">
    <property type="entry name" value="P-loop_NTPase"/>
</dbReference>
<keyword evidence="3" id="KW-0547">Nucleotide-binding</keyword>
<dbReference type="SUPFAM" id="SSF64005">
    <property type="entry name" value="Undecaprenyl diphosphate synthase"/>
    <property type="match status" value="1"/>
</dbReference>
<accession>A0A835HXJ1</accession>